<keyword evidence="1" id="KW-0378">Hydrolase</keyword>
<dbReference type="HOGENOM" id="CLU_1177341_0_0_1"/>
<dbReference type="GO" id="GO:0016787">
    <property type="term" value="F:hydrolase activity"/>
    <property type="evidence" value="ECO:0007669"/>
    <property type="project" value="UniProtKB-KW"/>
</dbReference>
<dbReference type="PANTHER" id="PTHR10340">
    <property type="entry name" value="SPHINGOMYELIN PHOSPHODIESTERASE"/>
    <property type="match status" value="1"/>
</dbReference>
<dbReference type="InterPro" id="IPR029052">
    <property type="entry name" value="Metallo-depent_PP-like"/>
</dbReference>
<evidence type="ECO:0000313" key="5">
    <source>
        <dbReference type="EnsemblProtists" id="HpaP807983"/>
    </source>
</evidence>
<name>M4BNJ5_HYAAE</name>
<dbReference type="SUPFAM" id="SSF56300">
    <property type="entry name" value="Metallo-dependent phosphatases"/>
    <property type="match status" value="1"/>
</dbReference>
<reference evidence="5" key="2">
    <citation type="submission" date="2015-06" db="UniProtKB">
        <authorList>
            <consortium name="EnsemblProtists"/>
        </authorList>
    </citation>
    <scope>IDENTIFICATION</scope>
    <source>
        <strain evidence="5">Emoy2</strain>
    </source>
</reference>
<dbReference type="PANTHER" id="PTHR10340:SF57">
    <property type="entry name" value="METALLOPHOS DOMAIN-CONTAINING PROTEIN"/>
    <property type="match status" value="1"/>
</dbReference>
<feature type="signal peptide" evidence="3">
    <location>
        <begin position="1"/>
        <end position="24"/>
    </location>
</feature>
<dbReference type="EnsemblProtists" id="HpaT807983">
    <property type="protein sequence ID" value="HpaP807983"/>
    <property type="gene ID" value="HpaG807983"/>
</dbReference>
<keyword evidence="2" id="KW-0325">Glycoprotein</keyword>
<feature type="domain" description="Calcineurin-like phosphoesterase" evidence="4">
    <location>
        <begin position="65"/>
        <end position="174"/>
    </location>
</feature>
<evidence type="ECO:0000256" key="1">
    <source>
        <dbReference type="ARBA" id="ARBA00022801"/>
    </source>
</evidence>
<dbReference type="Pfam" id="PF00149">
    <property type="entry name" value="Metallophos"/>
    <property type="match status" value="1"/>
</dbReference>
<dbReference type="STRING" id="559515.M4BNJ5"/>
<evidence type="ECO:0000259" key="4">
    <source>
        <dbReference type="Pfam" id="PF00149"/>
    </source>
</evidence>
<keyword evidence="6" id="KW-1185">Reference proteome</keyword>
<dbReference type="eggNOG" id="KOG3770">
    <property type="taxonomic scope" value="Eukaryota"/>
</dbReference>
<dbReference type="Proteomes" id="UP000011713">
    <property type="component" value="Unassembled WGS sequence"/>
</dbReference>
<protein>
    <recommendedName>
        <fullName evidence="4">Calcineurin-like phosphoesterase domain-containing protein</fullName>
    </recommendedName>
</protein>
<dbReference type="EMBL" id="JH598462">
    <property type="status" value="NOT_ANNOTATED_CDS"/>
    <property type="molecule type" value="Genomic_DNA"/>
</dbReference>
<organism evidence="5 6">
    <name type="scientific">Hyaloperonospora arabidopsidis (strain Emoy2)</name>
    <name type="common">Downy mildew agent</name>
    <name type="synonym">Peronospora arabidopsidis</name>
    <dbReference type="NCBI Taxonomy" id="559515"/>
    <lineage>
        <taxon>Eukaryota</taxon>
        <taxon>Sar</taxon>
        <taxon>Stramenopiles</taxon>
        <taxon>Oomycota</taxon>
        <taxon>Peronosporomycetes</taxon>
        <taxon>Peronosporales</taxon>
        <taxon>Peronosporaceae</taxon>
        <taxon>Hyaloperonospora</taxon>
    </lineage>
</organism>
<evidence type="ECO:0000256" key="3">
    <source>
        <dbReference type="SAM" id="SignalP"/>
    </source>
</evidence>
<dbReference type="InParanoid" id="M4BNJ5"/>
<evidence type="ECO:0000256" key="2">
    <source>
        <dbReference type="ARBA" id="ARBA00023180"/>
    </source>
</evidence>
<keyword evidence="3" id="KW-0732">Signal</keyword>
<reference evidence="6" key="1">
    <citation type="journal article" date="2010" name="Science">
        <title>Signatures of adaptation to obligate biotrophy in the Hyaloperonospora arabidopsidis genome.</title>
        <authorList>
            <person name="Baxter L."/>
            <person name="Tripathy S."/>
            <person name="Ishaque N."/>
            <person name="Boot N."/>
            <person name="Cabral A."/>
            <person name="Kemen E."/>
            <person name="Thines M."/>
            <person name="Ah-Fong A."/>
            <person name="Anderson R."/>
            <person name="Badejoko W."/>
            <person name="Bittner-Eddy P."/>
            <person name="Boore J.L."/>
            <person name="Chibucos M.C."/>
            <person name="Coates M."/>
            <person name="Dehal P."/>
            <person name="Delehaunty K."/>
            <person name="Dong S."/>
            <person name="Downton P."/>
            <person name="Dumas B."/>
            <person name="Fabro G."/>
            <person name="Fronick C."/>
            <person name="Fuerstenberg S.I."/>
            <person name="Fulton L."/>
            <person name="Gaulin E."/>
            <person name="Govers F."/>
            <person name="Hughes L."/>
            <person name="Humphray S."/>
            <person name="Jiang R.H."/>
            <person name="Judelson H."/>
            <person name="Kamoun S."/>
            <person name="Kyung K."/>
            <person name="Meijer H."/>
            <person name="Minx P."/>
            <person name="Morris P."/>
            <person name="Nelson J."/>
            <person name="Phuntumart V."/>
            <person name="Qutob D."/>
            <person name="Rehmany A."/>
            <person name="Rougon-Cardoso A."/>
            <person name="Ryden P."/>
            <person name="Torto-Alalibo T."/>
            <person name="Studholme D."/>
            <person name="Wang Y."/>
            <person name="Win J."/>
            <person name="Wood J."/>
            <person name="Clifton S.W."/>
            <person name="Rogers J."/>
            <person name="Van den Ackerveken G."/>
            <person name="Jones J.D."/>
            <person name="McDowell J.M."/>
            <person name="Beynon J."/>
            <person name="Tyler B.M."/>
        </authorList>
    </citation>
    <scope>NUCLEOTIDE SEQUENCE [LARGE SCALE GENOMIC DNA]</scope>
    <source>
        <strain evidence="6">Emoy2</strain>
    </source>
</reference>
<dbReference type="VEuPathDB" id="FungiDB:HpaG807983"/>
<dbReference type="InterPro" id="IPR004843">
    <property type="entry name" value="Calcineurin-like_PHP"/>
</dbReference>
<feature type="chain" id="PRO_5004049311" description="Calcineurin-like phosphoesterase domain-containing protein" evidence="3">
    <location>
        <begin position="25"/>
        <end position="236"/>
    </location>
</feature>
<evidence type="ECO:0000313" key="6">
    <source>
        <dbReference type="Proteomes" id="UP000011713"/>
    </source>
</evidence>
<sequence length="236" mass="25189">MNIASLLALTTLGIGLDSTAFATAAVSPVTAAEPKSGLTPVQAILSPKDDCTSGFNTNGRGPVGRILHFSDVHLNISTSRNDRESAAIPTVYGKDAPITLLVSALTYAKKVLPKPNLFLFTGDSVVRGEMTDEYLAEVVEKNVKTMAEYYVTSDSDNTTDVTTVIGNADTNPGYTMNLTDPKTGENPRIASIAGTWQDSLSKADLDLFKRRGYLAYALDDTLTVLTLNTLPFSVTC</sequence>
<dbReference type="AlphaFoldDB" id="M4BNJ5"/>
<proteinExistence type="predicted"/>
<accession>M4BNJ5</accession>